<reference evidence="1 2" key="1">
    <citation type="submission" date="2013-09" db="EMBL/GenBank/DDBJ databases">
        <title>Corchorus capsularis genome sequencing.</title>
        <authorList>
            <person name="Alam M."/>
            <person name="Haque M.S."/>
            <person name="Islam M.S."/>
            <person name="Emdad E.M."/>
            <person name="Islam M.M."/>
            <person name="Ahmed B."/>
            <person name="Halim A."/>
            <person name="Hossen Q.M.M."/>
            <person name="Hossain M.Z."/>
            <person name="Ahmed R."/>
            <person name="Khan M.M."/>
            <person name="Islam R."/>
            <person name="Rashid M.M."/>
            <person name="Khan S.A."/>
            <person name="Rahman M.S."/>
            <person name="Alam M."/>
        </authorList>
    </citation>
    <scope>NUCLEOTIDE SEQUENCE [LARGE SCALE GENOMIC DNA]</scope>
    <source>
        <strain evidence="2">cv. CVL-1</strain>
        <tissue evidence="1">Whole seedling</tissue>
    </source>
</reference>
<accession>A0A1R3JZT6</accession>
<feature type="non-terminal residue" evidence="1">
    <location>
        <position position="1"/>
    </location>
</feature>
<dbReference type="OrthoDB" id="10390395at2759"/>
<dbReference type="Gramene" id="OMP00365">
    <property type="protein sequence ID" value="OMP00365"/>
    <property type="gene ID" value="CCACVL1_03363"/>
</dbReference>
<organism evidence="1 2">
    <name type="scientific">Corchorus capsularis</name>
    <name type="common">Jute</name>
    <dbReference type="NCBI Taxonomy" id="210143"/>
    <lineage>
        <taxon>Eukaryota</taxon>
        <taxon>Viridiplantae</taxon>
        <taxon>Streptophyta</taxon>
        <taxon>Embryophyta</taxon>
        <taxon>Tracheophyta</taxon>
        <taxon>Spermatophyta</taxon>
        <taxon>Magnoliopsida</taxon>
        <taxon>eudicotyledons</taxon>
        <taxon>Gunneridae</taxon>
        <taxon>Pentapetalae</taxon>
        <taxon>rosids</taxon>
        <taxon>malvids</taxon>
        <taxon>Malvales</taxon>
        <taxon>Malvaceae</taxon>
        <taxon>Grewioideae</taxon>
        <taxon>Apeibeae</taxon>
        <taxon>Corchorus</taxon>
    </lineage>
</organism>
<proteinExistence type="predicted"/>
<evidence type="ECO:0000313" key="2">
    <source>
        <dbReference type="Proteomes" id="UP000188268"/>
    </source>
</evidence>
<dbReference type="AlphaFoldDB" id="A0A1R3JZT6"/>
<protein>
    <submittedName>
        <fullName evidence="1">Uncharacterized protein</fullName>
    </submittedName>
</protein>
<dbReference type="EMBL" id="AWWV01006659">
    <property type="protein sequence ID" value="OMP00365.1"/>
    <property type="molecule type" value="Genomic_DNA"/>
</dbReference>
<evidence type="ECO:0000313" key="1">
    <source>
        <dbReference type="EMBL" id="OMP00365.1"/>
    </source>
</evidence>
<name>A0A1R3JZT6_COCAP</name>
<comment type="caution">
    <text evidence="1">The sequence shown here is derived from an EMBL/GenBank/DDBJ whole genome shotgun (WGS) entry which is preliminary data.</text>
</comment>
<gene>
    <name evidence="1" type="ORF">CCACVL1_03363</name>
</gene>
<sequence>KEDHPVERSKHSSWSPKRISAFTELRIYNFKQDEVRVDSLETCL</sequence>
<dbReference type="Proteomes" id="UP000188268">
    <property type="component" value="Unassembled WGS sequence"/>
</dbReference>
<keyword evidence="2" id="KW-1185">Reference proteome</keyword>